<dbReference type="Proteomes" id="UP000886998">
    <property type="component" value="Unassembled WGS sequence"/>
</dbReference>
<sequence>MIMLKTDPPRHPEIKGYREGDLIHAGDHLTLICTSMGGKPPAELEWLRNGDIIQGSYSISGRDSSSSISFTVRSSDNNAVYTCAASNPLTPIPLVAAIKLSVICKLNLSELN</sequence>
<keyword evidence="3" id="KW-1185">Reference proteome</keyword>
<proteinExistence type="predicted"/>
<evidence type="ECO:0000259" key="1">
    <source>
        <dbReference type="PROSITE" id="PS50835"/>
    </source>
</evidence>
<dbReference type="InterPro" id="IPR007110">
    <property type="entry name" value="Ig-like_dom"/>
</dbReference>
<dbReference type="AlphaFoldDB" id="A0A8X6YM06"/>
<evidence type="ECO:0000313" key="3">
    <source>
        <dbReference type="Proteomes" id="UP000886998"/>
    </source>
</evidence>
<dbReference type="PROSITE" id="PS50835">
    <property type="entry name" value="IG_LIKE"/>
    <property type="match status" value="1"/>
</dbReference>
<dbReference type="SMART" id="SM00408">
    <property type="entry name" value="IGc2"/>
    <property type="match status" value="1"/>
</dbReference>
<dbReference type="EMBL" id="BMAV01020502">
    <property type="protein sequence ID" value="GFY74004.1"/>
    <property type="molecule type" value="Genomic_DNA"/>
</dbReference>
<dbReference type="Gene3D" id="2.60.40.10">
    <property type="entry name" value="Immunoglobulins"/>
    <property type="match status" value="1"/>
</dbReference>
<dbReference type="SUPFAM" id="SSF48726">
    <property type="entry name" value="Immunoglobulin"/>
    <property type="match status" value="1"/>
</dbReference>
<protein>
    <submittedName>
        <fullName evidence="2">Synaptogenesis protein syg-2</fullName>
    </submittedName>
</protein>
<dbReference type="InterPro" id="IPR003598">
    <property type="entry name" value="Ig_sub2"/>
</dbReference>
<dbReference type="InterPro" id="IPR013783">
    <property type="entry name" value="Ig-like_fold"/>
</dbReference>
<evidence type="ECO:0000313" key="2">
    <source>
        <dbReference type="EMBL" id="GFY74004.1"/>
    </source>
</evidence>
<dbReference type="PANTHER" id="PTHR45889">
    <property type="entry name" value="IG-LIKE DOMAIN-CONTAINING PROTEIN"/>
    <property type="match status" value="1"/>
</dbReference>
<dbReference type="InterPro" id="IPR036179">
    <property type="entry name" value="Ig-like_dom_sf"/>
</dbReference>
<comment type="caution">
    <text evidence="2">The sequence shown here is derived from an EMBL/GenBank/DDBJ whole genome shotgun (WGS) entry which is preliminary data.</text>
</comment>
<dbReference type="PANTHER" id="PTHR45889:SF8">
    <property type="entry name" value="IG-LIKE DOMAIN-CONTAINING PROTEIN"/>
    <property type="match status" value="1"/>
</dbReference>
<organism evidence="2 3">
    <name type="scientific">Trichonephila inaurata madagascariensis</name>
    <dbReference type="NCBI Taxonomy" id="2747483"/>
    <lineage>
        <taxon>Eukaryota</taxon>
        <taxon>Metazoa</taxon>
        <taxon>Ecdysozoa</taxon>
        <taxon>Arthropoda</taxon>
        <taxon>Chelicerata</taxon>
        <taxon>Arachnida</taxon>
        <taxon>Araneae</taxon>
        <taxon>Araneomorphae</taxon>
        <taxon>Entelegynae</taxon>
        <taxon>Araneoidea</taxon>
        <taxon>Nephilidae</taxon>
        <taxon>Trichonephila</taxon>
        <taxon>Trichonephila inaurata</taxon>
    </lineage>
</organism>
<reference evidence="2" key="1">
    <citation type="submission" date="2020-08" db="EMBL/GenBank/DDBJ databases">
        <title>Multicomponent nature underlies the extraordinary mechanical properties of spider dragline silk.</title>
        <authorList>
            <person name="Kono N."/>
            <person name="Nakamura H."/>
            <person name="Mori M."/>
            <person name="Yoshida Y."/>
            <person name="Ohtoshi R."/>
            <person name="Malay A.D."/>
            <person name="Moran D.A.P."/>
            <person name="Tomita M."/>
            <person name="Numata K."/>
            <person name="Arakawa K."/>
        </authorList>
    </citation>
    <scope>NUCLEOTIDE SEQUENCE</scope>
</reference>
<accession>A0A8X6YM06</accession>
<dbReference type="Pfam" id="PF13927">
    <property type="entry name" value="Ig_3"/>
    <property type="match status" value="1"/>
</dbReference>
<dbReference type="OrthoDB" id="6426468at2759"/>
<gene>
    <name evidence="2" type="primary">syg-2_2</name>
    <name evidence="2" type="ORF">TNIN_282421</name>
</gene>
<name>A0A8X6YM06_9ARAC</name>
<feature type="domain" description="Ig-like" evidence="1">
    <location>
        <begin position="12"/>
        <end position="101"/>
    </location>
</feature>